<dbReference type="STRING" id="93684.SAMN05421853_11446"/>
<dbReference type="Proteomes" id="UP000243106">
    <property type="component" value="Unassembled WGS sequence"/>
</dbReference>
<dbReference type="EMBL" id="FOXV01000014">
    <property type="protein sequence ID" value="SFQ62797.1"/>
    <property type="molecule type" value="Genomic_DNA"/>
</dbReference>
<dbReference type="AlphaFoldDB" id="A0A1I6A2M4"/>
<protein>
    <submittedName>
        <fullName evidence="1">Uncharacterized protein</fullName>
    </submittedName>
</protein>
<gene>
    <name evidence="1" type="ORF">SAMN05421853_11446</name>
</gene>
<evidence type="ECO:0000313" key="1">
    <source>
        <dbReference type="EMBL" id="SFQ62797.1"/>
    </source>
</evidence>
<evidence type="ECO:0000313" key="2">
    <source>
        <dbReference type="Proteomes" id="UP000243106"/>
    </source>
</evidence>
<name>A0A1I6A2M4_9RHOB</name>
<proteinExistence type="predicted"/>
<organism evidence="1 2">
    <name type="scientific">Roseivivax halotolerans</name>
    <dbReference type="NCBI Taxonomy" id="93684"/>
    <lineage>
        <taxon>Bacteria</taxon>
        <taxon>Pseudomonadati</taxon>
        <taxon>Pseudomonadota</taxon>
        <taxon>Alphaproteobacteria</taxon>
        <taxon>Rhodobacterales</taxon>
        <taxon>Roseobacteraceae</taxon>
        <taxon>Roseivivax</taxon>
    </lineage>
</organism>
<dbReference type="RefSeq" id="WP_093014716.1">
    <property type="nucleotide sequence ID" value="NZ_FOXV01000014.1"/>
</dbReference>
<sequence>MYCIIAARHALPNLATNPADEYDRAVVIPVTEGPTENTPSIGECLYTLDGYEFVLLGCFPDVDEACLEMDAAFSACSTRIAPDDWFMPVLPATRILAARRALPLTELSHRDTAVYTRSAAENLHLAPLSDAELEQVASHVHAVAEHDGLSLHLGATMETLEDLRRL</sequence>
<accession>A0A1I6A2M4</accession>
<reference evidence="2" key="1">
    <citation type="submission" date="2016-10" db="EMBL/GenBank/DDBJ databases">
        <authorList>
            <person name="Varghese N."/>
            <person name="Submissions S."/>
        </authorList>
    </citation>
    <scope>NUCLEOTIDE SEQUENCE [LARGE SCALE GENOMIC DNA]</scope>
    <source>
        <strain evidence="2">JCM 10271</strain>
    </source>
</reference>
<keyword evidence="2" id="KW-1185">Reference proteome</keyword>